<evidence type="ECO:0000256" key="2">
    <source>
        <dbReference type="SAM" id="SignalP"/>
    </source>
</evidence>
<evidence type="ECO:0000256" key="1">
    <source>
        <dbReference type="SAM" id="MobiDB-lite"/>
    </source>
</evidence>
<feature type="chain" id="PRO_5039529081" description="Lipoprotein" evidence="2">
    <location>
        <begin position="22"/>
        <end position="227"/>
    </location>
</feature>
<proteinExistence type="predicted"/>
<evidence type="ECO:0008006" key="5">
    <source>
        <dbReference type="Google" id="ProtNLM"/>
    </source>
</evidence>
<dbReference type="PROSITE" id="PS51257">
    <property type="entry name" value="PROKAR_LIPOPROTEIN"/>
    <property type="match status" value="1"/>
</dbReference>
<protein>
    <recommendedName>
        <fullName evidence="5">Lipoprotein</fullName>
    </recommendedName>
</protein>
<name>A0A1D7QZH2_9BACI</name>
<dbReference type="EMBL" id="CP012502">
    <property type="protein sequence ID" value="AOM84398.1"/>
    <property type="molecule type" value="Genomic_DNA"/>
</dbReference>
<dbReference type="AlphaFoldDB" id="A0A1D7QZH2"/>
<keyword evidence="2" id="KW-0732">Signal</keyword>
<sequence>MKRLIWITSSALLLVFVACNGAEESTDQNASSSVEENGEIETNTNEEAENDDADEEINHPLPDEQADTITEKAASVADALEEQDMERVAEYVHPEKGLLIHPQSWDAGDNYAAFTAEETAGLADDDTRYDFGTFSPEGPIEETYTAFAEQFMDDFAFLADARKELTDPGFDALTEAHPDATFVELHDPGNEEDFNRADFQSLWIAFEQLGDKWHLTAIAGETIHDHK</sequence>
<organism evidence="3 4">
    <name type="scientific">Salisediminibacterium beveridgei</name>
    <dbReference type="NCBI Taxonomy" id="632773"/>
    <lineage>
        <taxon>Bacteria</taxon>
        <taxon>Bacillati</taxon>
        <taxon>Bacillota</taxon>
        <taxon>Bacilli</taxon>
        <taxon>Bacillales</taxon>
        <taxon>Bacillaceae</taxon>
        <taxon>Salisediminibacterium</taxon>
    </lineage>
</organism>
<feature type="signal peptide" evidence="2">
    <location>
        <begin position="1"/>
        <end position="21"/>
    </location>
</feature>
<gene>
    <name evidence="3" type="ORF">BBEV_3081</name>
</gene>
<evidence type="ECO:0000313" key="4">
    <source>
        <dbReference type="Proteomes" id="UP000094463"/>
    </source>
</evidence>
<dbReference type="STRING" id="632773.BBEV_3081"/>
<dbReference type="KEGG" id="bbev:BBEV_3081"/>
<feature type="region of interest" description="Disordered" evidence="1">
    <location>
        <begin position="24"/>
        <end position="67"/>
    </location>
</feature>
<dbReference type="OrthoDB" id="1267107at2"/>
<dbReference type="Proteomes" id="UP000094463">
    <property type="component" value="Chromosome"/>
</dbReference>
<accession>A0A1D7QZH2</accession>
<evidence type="ECO:0000313" key="3">
    <source>
        <dbReference type="EMBL" id="AOM84398.1"/>
    </source>
</evidence>
<keyword evidence="4" id="KW-1185">Reference proteome</keyword>
<reference evidence="3 4" key="1">
    <citation type="submission" date="2015-08" db="EMBL/GenBank/DDBJ databases">
        <title>The complete genome sequence of Bacillus beveridgei MLTeJB.</title>
        <authorList>
            <person name="Hanson T.E."/>
            <person name="Mesa C."/>
            <person name="Basesman S.M."/>
            <person name="Oremland R.S."/>
        </authorList>
    </citation>
    <scope>NUCLEOTIDE SEQUENCE [LARGE SCALE GENOMIC DNA]</scope>
    <source>
        <strain evidence="3 4">MLTeJB</strain>
    </source>
</reference>
<dbReference type="RefSeq" id="WP_069366282.1">
    <property type="nucleotide sequence ID" value="NZ_CP012502.1"/>
</dbReference>
<feature type="compositionally biased region" description="Acidic residues" evidence="1">
    <location>
        <begin position="36"/>
        <end position="55"/>
    </location>
</feature>